<name>A0A218WWU2_PUNGR</name>
<gene>
    <name evidence="1" type="ORF">CDL15_Pgr016742</name>
</gene>
<comment type="caution">
    <text evidence="1">The sequence shown here is derived from an EMBL/GenBank/DDBJ whole genome shotgun (WGS) entry which is preliminary data.</text>
</comment>
<protein>
    <submittedName>
        <fullName evidence="1">Uncharacterized protein</fullName>
    </submittedName>
</protein>
<dbReference type="AlphaFoldDB" id="A0A218WWU2"/>
<dbReference type="EMBL" id="MTKT01002534">
    <property type="protein sequence ID" value="OWM77345.1"/>
    <property type="molecule type" value="Genomic_DNA"/>
</dbReference>
<reference evidence="2" key="1">
    <citation type="journal article" date="2017" name="Plant J.">
        <title>The pomegranate (Punica granatum L.) genome and the genomics of punicalagin biosynthesis.</title>
        <authorList>
            <person name="Qin G."/>
            <person name="Xu C."/>
            <person name="Ming R."/>
            <person name="Tang H."/>
            <person name="Guyot R."/>
            <person name="Kramer E.M."/>
            <person name="Hu Y."/>
            <person name="Yi X."/>
            <person name="Qi Y."/>
            <person name="Xu X."/>
            <person name="Gao Z."/>
            <person name="Pan H."/>
            <person name="Jian J."/>
            <person name="Tian Y."/>
            <person name="Yue Z."/>
            <person name="Xu Y."/>
        </authorList>
    </citation>
    <scope>NUCLEOTIDE SEQUENCE [LARGE SCALE GENOMIC DNA]</scope>
    <source>
        <strain evidence="2">cv. Dabenzi</strain>
    </source>
</reference>
<proteinExistence type="predicted"/>
<evidence type="ECO:0000313" key="2">
    <source>
        <dbReference type="Proteomes" id="UP000197138"/>
    </source>
</evidence>
<sequence length="66" mass="7514">MSSFVCCNPPDHLMESKGRMQISRVSRLTSRYFKDSDIEEDFLEGVNVKAFTFSLPQYSPLHGAVI</sequence>
<accession>A0A218WWU2</accession>
<dbReference type="Proteomes" id="UP000197138">
    <property type="component" value="Unassembled WGS sequence"/>
</dbReference>
<evidence type="ECO:0000313" key="1">
    <source>
        <dbReference type="EMBL" id="OWM77345.1"/>
    </source>
</evidence>
<organism evidence="1 2">
    <name type="scientific">Punica granatum</name>
    <name type="common">Pomegranate</name>
    <dbReference type="NCBI Taxonomy" id="22663"/>
    <lineage>
        <taxon>Eukaryota</taxon>
        <taxon>Viridiplantae</taxon>
        <taxon>Streptophyta</taxon>
        <taxon>Embryophyta</taxon>
        <taxon>Tracheophyta</taxon>
        <taxon>Spermatophyta</taxon>
        <taxon>Magnoliopsida</taxon>
        <taxon>eudicotyledons</taxon>
        <taxon>Gunneridae</taxon>
        <taxon>Pentapetalae</taxon>
        <taxon>rosids</taxon>
        <taxon>malvids</taxon>
        <taxon>Myrtales</taxon>
        <taxon>Lythraceae</taxon>
        <taxon>Punica</taxon>
    </lineage>
</organism>